<dbReference type="Pfam" id="PF00096">
    <property type="entry name" value="zf-C2H2"/>
    <property type="match status" value="2"/>
</dbReference>
<keyword evidence="9" id="KW-1185">Reference proteome</keyword>
<organism evidence="9 10">
    <name type="scientific">Haemonchus contortus</name>
    <name type="common">Barber pole worm</name>
    <dbReference type="NCBI Taxonomy" id="6289"/>
    <lineage>
        <taxon>Eukaryota</taxon>
        <taxon>Metazoa</taxon>
        <taxon>Ecdysozoa</taxon>
        <taxon>Nematoda</taxon>
        <taxon>Chromadorea</taxon>
        <taxon>Rhabditida</taxon>
        <taxon>Rhabditina</taxon>
        <taxon>Rhabditomorpha</taxon>
        <taxon>Strongyloidea</taxon>
        <taxon>Trichostrongylidae</taxon>
        <taxon>Haemonchus</taxon>
    </lineage>
</organism>
<keyword evidence="4 7" id="KW-0863">Zinc-finger</keyword>
<keyword evidence="5" id="KW-0862">Zinc</keyword>
<dbReference type="GO" id="GO:0000981">
    <property type="term" value="F:DNA-binding transcription factor activity, RNA polymerase II-specific"/>
    <property type="evidence" value="ECO:0007669"/>
    <property type="project" value="TreeGrafter"/>
</dbReference>
<dbReference type="OrthoDB" id="6077919at2759"/>
<keyword evidence="3" id="KW-0677">Repeat</keyword>
<accession>A0A7I4XUY5</accession>
<evidence type="ECO:0000313" key="10">
    <source>
        <dbReference type="WBParaSite" id="HCON_00007130-00001"/>
    </source>
</evidence>
<dbReference type="InterPro" id="IPR036236">
    <property type="entry name" value="Znf_C2H2_sf"/>
</dbReference>
<dbReference type="WBParaSite" id="HCON_00007130-00001">
    <property type="protein sequence ID" value="HCON_00007130-00001"/>
    <property type="gene ID" value="HCON_00007130"/>
</dbReference>
<dbReference type="GO" id="GO:0005634">
    <property type="term" value="C:nucleus"/>
    <property type="evidence" value="ECO:0007669"/>
    <property type="project" value="UniProtKB-SubCell"/>
</dbReference>
<evidence type="ECO:0000259" key="8">
    <source>
        <dbReference type="PROSITE" id="PS50157"/>
    </source>
</evidence>
<comment type="subcellular location">
    <subcellularLocation>
        <location evidence="1">Nucleus</location>
    </subcellularLocation>
</comment>
<feature type="domain" description="C2H2-type" evidence="8">
    <location>
        <begin position="345"/>
        <end position="372"/>
    </location>
</feature>
<protein>
    <submittedName>
        <fullName evidence="10">Zinc finger protein</fullName>
    </submittedName>
</protein>
<feature type="domain" description="C2H2-type" evidence="8">
    <location>
        <begin position="317"/>
        <end position="344"/>
    </location>
</feature>
<sequence length="475" mass="54277">MTTYPVIFRCSECTIELPSLELLESHIWSRHLHNFPFSCAVCRFPAIAHSSLAAHFKQAHSPGQPVEFQRKMMDELRLRDIIANSIVVPVYEEDVIYEPAPPQDSREESQQREIAIQSLDTHSREPEAVHTVVPESDEQPVEIIDVGENDENMQITVVSDANPSVAMPLLEQGISMENEMINELDMFVPEGQRYQKVEMFQNVENGPDIAVVEDTGMLDGQHITRGAQMVHIDEDGATYFYEGEETGELIVDGAAYDYQNMDVEGNNIFIEESVPSTSKSSNDLRMRLAKQRHIDFVVNKVARRTNNGRTRRPLTIYECEECGKIIRYPSKIEEHRRSHNGVKPHQCHHCGQRFSQKGGLTCHLRLHTGERPYHCTWDCGKSFHSNSALKMHERTHNGDRPYSCEICGKLFSKRSHCQRHEQSVHPRETARRAAHQFGLAAAGDDEDRLRDVVNGVIEEVRIERSLRSELKVELD</sequence>
<dbReference type="Proteomes" id="UP000025227">
    <property type="component" value="Unplaced"/>
</dbReference>
<dbReference type="InterPro" id="IPR013087">
    <property type="entry name" value="Znf_C2H2_type"/>
</dbReference>
<dbReference type="SMART" id="SM00355">
    <property type="entry name" value="ZnF_C2H2"/>
    <property type="match status" value="6"/>
</dbReference>
<keyword evidence="6" id="KW-0539">Nucleus</keyword>
<dbReference type="AlphaFoldDB" id="A0A7I4XUY5"/>
<evidence type="ECO:0000256" key="6">
    <source>
        <dbReference type="ARBA" id="ARBA00023242"/>
    </source>
</evidence>
<evidence type="ECO:0000256" key="7">
    <source>
        <dbReference type="PROSITE-ProRule" id="PRU00042"/>
    </source>
</evidence>
<reference evidence="10" key="1">
    <citation type="submission" date="2020-12" db="UniProtKB">
        <authorList>
            <consortium name="WormBaseParasite"/>
        </authorList>
    </citation>
    <scope>IDENTIFICATION</scope>
    <source>
        <strain evidence="10">MHco3</strain>
    </source>
</reference>
<dbReference type="PROSITE" id="PS00028">
    <property type="entry name" value="ZINC_FINGER_C2H2_1"/>
    <property type="match status" value="5"/>
</dbReference>
<dbReference type="PANTHER" id="PTHR24381:SF393">
    <property type="entry name" value="CHROMATIN-LINKED ADAPTOR FOR MSL PROTEINS, ISOFORM B"/>
    <property type="match status" value="1"/>
</dbReference>
<dbReference type="PROSITE" id="PS50157">
    <property type="entry name" value="ZINC_FINGER_C2H2_2"/>
    <property type="match status" value="4"/>
</dbReference>
<dbReference type="FunFam" id="3.30.160.60:FF:000690">
    <property type="entry name" value="Zinc finger protein 354C"/>
    <property type="match status" value="1"/>
</dbReference>
<evidence type="ECO:0000313" key="9">
    <source>
        <dbReference type="Proteomes" id="UP000025227"/>
    </source>
</evidence>
<dbReference type="FunFam" id="3.30.160.60:FF:002343">
    <property type="entry name" value="Zinc finger protein 33A"/>
    <property type="match status" value="1"/>
</dbReference>
<feature type="domain" description="C2H2-type" evidence="8">
    <location>
        <begin position="373"/>
        <end position="401"/>
    </location>
</feature>
<feature type="domain" description="C2H2-type" evidence="8">
    <location>
        <begin position="402"/>
        <end position="430"/>
    </location>
</feature>
<evidence type="ECO:0000256" key="4">
    <source>
        <dbReference type="ARBA" id="ARBA00022771"/>
    </source>
</evidence>
<dbReference type="OMA" id="HLESHIW"/>
<evidence type="ECO:0000256" key="5">
    <source>
        <dbReference type="ARBA" id="ARBA00022833"/>
    </source>
</evidence>
<dbReference type="GO" id="GO:0000977">
    <property type="term" value="F:RNA polymerase II transcription regulatory region sequence-specific DNA binding"/>
    <property type="evidence" value="ECO:0007669"/>
    <property type="project" value="TreeGrafter"/>
</dbReference>
<name>A0A7I4XUY5_HAECO</name>
<dbReference type="GO" id="GO:0008270">
    <property type="term" value="F:zinc ion binding"/>
    <property type="evidence" value="ECO:0007669"/>
    <property type="project" value="UniProtKB-KW"/>
</dbReference>
<proteinExistence type="predicted"/>
<evidence type="ECO:0000256" key="1">
    <source>
        <dbReference type="ARBA" id="ARBA00004123"/>
    </source>
</evidence>
<dbReference type="Gene3D" id="3.30.160.60">
    <property type="entry name" value="Classic Zinc Finger"/>
    <property type="match status" value="5"/>
</dbReference>
<evidence type="ECO:0000256" key="2">
    <source>
        <dbReference type="ARBA" id="ARBA00022723"/>
    </source>
</evidence>
<evidence type="ECO:0000256" key="3">
    <source>
        <dbReference type="ARBA" id="ARBA00022737"/>
    </source>
</evidence>
<dbReference type="SUPFAM" id="SSF57667">
    <property type="entry name" value="beta-beta-alpha zinc fingers"/>
    <property type="match status" value="2"/>
</dbReference>
<dbReference type="PANTHER" id="PTHR24381">
    <property type="entry name" value="ZINC FINGER PROTEIN"/>
    <property type="match status" value="1"/>
</dbReference>
<keyword evidence="2" id="KW-0479">Metal-binding</keyword>